<gene>
    <name evidence="2" type="ORF">G5C33_05360</name>
</gene>
<dbReference type="InterPro" id="IPR016477">
    <property type="entry name" value="Fructo-/Ketosamine-3-kinase"/>
</dbReference>
<dbReference type="PANTHER" id="PTHR12149:SF8">
    <property type="entry name" value="PROTEIN-RIBULOSAMINE 3-KINASE"/>
    <property type="match status" value="1"/>
</dbReference>
<dbReference type="Pfam" id="PF03881">
    <property type="entry name" value="Fructosamin_kin"/>
    <property type="match status" value="1"/>
</dbReference>
<dbReference type="KEGG" id="spzr:G5C33_05360"/>
<dbReference type="AlphaFoldDB" id="A0A6G6Y390"/>
<sequence length="271" mass="28746">MKSLADRIGALAGSAVTACTPLSGGDLSLVVRFVLADGRDGVAKSGPDVAIEAEMLRTMAVTGVRVPEVLAVGEGLVLMGLVPGQSGPSGAWDDLAGQLNLLHRGDGGKGEPAYGWPSDYAFGKVAILNKPANEWPAFWAENRLRCHIPHLRPQLARRVEALVDAIGEHLPQSPPPALLHGDLWGGNVMAQGGRVTGLIDPACYHGDREVDAAMLTLFDSPPVRFFDALGLAPGWQERRPVYRLWPLLVHVRLFGGGYEASVARDLAALGC</sequence>
<dbReference type="RefSeq" id="WP_165326278.1">
    <property type="nucleotide sequence ID" value="NZ_CP049109.1"/>
</dbReference>
<dbReference type="GO" id="GO:0016301">
    <property type="term" value="F:kinase activity"/>
    <property type="evidence" value="ECO:0007669"/>
    <property type="project" value="UniProtKB-KW"/>
</dbReference>
<comment type="similarity">
    <text evidence="1">Belongs to the fructosamine kinase family.</text>
</comment>
<dbReference type="PANTHER" id="PTHR12149">
    <property type="entry name" value="FRUCTOSAMINE 3 KINASE-RELATED PROTEIN"/>
    <property type="match status" value="1"/>
</dbReference>
<dbReference type="PROSITE" id="PS51257">
    <property type="entry name" value="PROKAR_LIPOPROTEIN"/>
    <property type="match status" value="1"/>
</dbReference>
<keyword evidence="2" id="KW-0808">Transferase</keyword>
<reference evidence="2 3" key="1">
    <citation type="submission" date="2020-02" db="EMBL/GenBank/DDBJ databases">
        <authorList>
            <person name="Zheng R.K."/>
            <person name="Sun C.M."/>
        </authorList>
    </citation>
    <scope>NUCLEOTIDE SEQUENCE [LARGE SCALE GENOMIC DNA]</scope>
    <source>
        <strain evidence="3">zrk23</strain>
    </source>
</reference>
<dbReference type="Gene3D" id="3.30.200.20">
    <property type="entry name" value="Phosphorylase Kinase, domain 1"/>
    <property type="match status" value="1"/>
</dbReference>
<evidence type="ECO:0000256" key="1">
    <source>
        <dbReference type="ARBA" id="ARBA00009460"/>
    </source>
</evidence>
<protein>
    <submittedName>
        <fullName evidence="2">Fructosamine kinase family protein</fullName>
    </submittedName>
</protein>
<proteinExistence type="inferred from homology"/>
<keyword evidence="2" id="KW-0418">Kinase</keyword>
<evidence type="ECO:0000313" key="3">
    <source>
        <dbReference type="Proteomes" id="UP000501568"/>
    </source>
</evidence>
<dbReference type="Gene3D" id="3.90.1200.10">
    <property type="match status" value="1"/>
</dbReference>
<dbReference type="EMBL" id="CP049109">
    <property type="protein sequence ID" value="QIG79277.1"/>
    <property type="molecule type" value="Genomic_DNA"/>
</dbReference>
<dbReference type="SUPFAM" id="SSF56112">
    <property type="entry name" value="Protein kinase-like (PK-like)"/>
    <property type="match status" value="1"/>
</dbReference>
<keyword evidence="3" id="KW-1185">Reference proteome</keyword>
<accession>A0A6G6Y390</accession>
<name>A0A6G6Y390_9SPHN</name>
<evidence type="ECO:0000313" key="2">
    <source>
        <dbReference type="EMBL" id="QIG79277.1"/>
    </source>
</evidence>
<dbReference type="Proteomes" id="UP000501568">
    <property type="component" value="Chromosome"/>
</dbReference>
<organism evidence="2 3">
    <name type="scientific">Stakelama tenebrarum</name>
    <dbReference type="NCBI Taxonomy" id="2711215"/>
    <lineage>
        <taxon>Bacteria</taxon>
        <taxon>Pseudomonadati</taxon>
        <taxon>Pseudomonadota</taxon>
        <taxon>Alphaproteobacteria</taxon>
        <taxon>Sphingomonadales</taxon>
        <taxon>Sphingomonadaceae</taxon>
        <taxon>Stakelama</taxon>
    </lineage>
</organism>
<dbReference type="InterPro" id="IPR011009">
    <property type="entry name" value="Kinase-like_dom_sf"/>
</dbReference>